<dbReference type="NCBIfam" id="NF008333">
    <property type="entry name" value="PRK11118.1"/>
    <property type="match status" value="1"/>
</dbReference>
<keyword evidence="2" id="KW-1185">Reference proteome</keyword>
<dbReference type="OrthoDB" id="1440627at2"/>
<evidence type="ECO:0000313" key="2">
    <source>
        <dbReference type="Proteomes" id="UP000002588"/>
    </source>
</evidence>
<dbReference type="InterPro" id="IPR011008">
    <property type="entry name" value="Dimeric_a/b-barrel"/>
</dbReference>
<dbReference type="PANTHER" id="PTHR39169:SF1">
    <property type="entry name" value="MONOOXYGENASE YDHR-RELATED"/>
    <property type="match status" value="1"/>
</dbReference>
<name>A1K9H6_AZOSB</name>
<evidence type="ECO:0008006" key="3">
    <source>
        <dbReference type="Google" id="ProtNLM"/>
    </source>
</evidence>
<accession>A1K9H6</accession>
<protein>
    <recommendedName>
        <fullName evidence="3">Monooxygenase</fullName>
    </recommendedName>
</protein>
<sequence length="101" mass="11248">MTTRLLQIDFPYDGPWGEALASACDPLAHDIAGESGLRWKIWTENRERGRAGGIYLFDDEAACTRYLEKHRARLAGFGIVDIRAEVFEVNGPLSAITRAPL</sequence>
<organism evidence="1 2">
    <name type="scientific">Azoarcus sp. (strain BH72)</name>
    <dbReference type="NCBI Taxonomy" id="418699"/>
    <lineage>
        <taxon>Bacteria</taxon>
        <taxon>Pseudomonadati</taxon>
        <taxon>Pseudomonadota</taxon>
        <taxon>Betaproteobacteria</taxon>
        <taxon>Rhodocyclales</taxon>
        <taxon>Zoogloeaceae</taxon>
        <taxon>Azoarcus</taxon>
    </lineage>
</organism>
<evidence type="ECO:0000313" key="1">
    <source>
        <dbReference type="EMBL" id="CAL95481.1"/>
    </source>
</evidence>
<dbReference type="SUPFAM" id="SSF54909">
    <property type="entry name" value="Dimeric alpha+beta barrel"/>
    <property type="match status" value="1"/>
</dbReference>
<dbReference type="HOGENOM" id="CLU_179942_0_0_4"/>
<dbReference type="InterPro" id="IPR014910">
    <property type="entry name" value="YdhR"/>
</dbReference>
<dbReference type="EMBL" id="AM406670">
    <property type="protein sequence ID" value="CAL95481.1"/>
    <property type="molecule type" value="Genomic_DNA"/>
</dbReference>
<dbReference type="eggNOG" id="ENOG5032SAI">
    <property type="taxonomic scope" value="Bacteria"/>
</dbReference>
<proteinExistence type="predicted"/>
<dbReference type="KEGG" id="aoa:dqs_3004"/>
<dbReference type="AlphaFoldDB" id="A1K9H6"/>
<dbReference type="STRING" id="62928.azo2865"/>
<dbReference type="Proteomes" id="UP000002588">
    <property type="component" value="Chromosome"/>
</dbReference>
<gene>
    <name evidence="1" type="ordered locus">azo2865</name>
</gene>
<dbReference type="PANTHER" id="PTHR39169">
    <property type="match status" value="1"/>
</dbReference>
<dbReference type="Pfam" id="PF08803">
    <property type="entry name" value="ydhR"/>
    <property type="match status" value="1"/>
</dbReference>
<dbReference type="Gene3D" id="3.30.70.100">
    <property type="match status" value="1"/>
</dbReference>
<dbReference type="KEGG" id="azo:azo2865"/>
<reference evidence="1 2" key="1">
    <citation type="journal article" date="2006" name="Nat. Biotechnol.">
        <title>Complete genome of the mutualistic, N2-fixing grass endophyte Azoarcus sp. strain BH72.</title>
        <authorList>
            <person name="Krause A."/>
            <person name="Ramakumar A."/>
            <person name="Bartels D."/>
            <person name="Battistoni F."/>
            <person name="Bekel T."/>
            <person name="Boch J."/>
            <person name="Boehm M."/>
            <person name="Friedrich F."/>
            <person name="Hurek T."/>
            <person name="Krause L."/>
            <person name="Linke B."/>
            <person name="McHardy A.C."/>
            <person name="Sarkar A."/>
            <person name="Schneiker S."/>
            <person name="Syed A.A."/>
            <person name="Thauer R."/>
            <person name="Vorhoelter F.-J."/>
            <person name="Weidner S."/>
            <person name="Puehler A."/>
            <person name="Reinhold-Hurek B."/>
            <person name="Kaiser O."/>
            <person name="Goesmann A."/>
        </authorList>
    </citation>
    <scope>NUCLEOTIDE SEQUENCE [LARGE SCALE GENOMIC DNA]</scope>
    <source>
        <strain evidence="1 2">BH72</strain>
    </source>
</reference>
<dbReference type="RefSeq" id="WP_011766591.1">
    <property type="nucleotide sequence ID" value="NC_008702.1"/>
</dbReference>